<comment type="function">
    <text evidence="7">Hydrolyzes ribosome-free peptidyl-tRNAs (with 1 or more amino acids incorporated), which drop off the ribosome during protein synthesis, or as a result of ribosome stalling.</text>
</comment>
<dbReference type="Pfam" id="PF01195">
    <property type="entry name" value="Pept_tRNA_hydro"/>
    <property type="match status" value="1"/>
</dbReference>
<dbReference type="PROSITE" id="PS01195">
    <property type="entry name" value="PEPT_TRNA_HYDROL_1"/>
    <property type="match status" value="1"/>
</dbReference>
<dbReference type="PANTHER" id="PTHR17224:SF1">
    <property type="entry name" value="PEPTIDYL-TRNA HYDROLASE"/>
    <property type="match status" value="1"/>
</dbReference>
<dbReference type="InterPro" id="IPR001328">
    <property type="entry name" value="Pept_tRNA_hydro"/>
</dbReference>
<feature type="binding site" evidence="7">
    <location>
        <position position="64"/>
    </location>
    <ligand>
        <name>tRNA</name>
        <dbReference type="ChEBI" id="CHEBI:17843"/>
    </ligand>
</feature>
<dbReference type="GO" id="GO:0072344">
    <property type="term" value="P:rescue of stalled ribosome"/>
    <property type="evidence" value="ECO:0007669"/>
    <property type="project" value="UniProtKB-UniRule"/>
</dbReference>
<dbReference type="GO" id="GO:0005737">
    <property type="term" value="C:cytoplasm"/>
    <property type="evidence" value="ECO:0007669"/>
    <property type="project" value="UniProtKB-SubCell"/>
</dbReference>
<keyword evidence="7" id="KW-0963">Cytoplasm</keyword>
<feature type="binding site" evidence="7">
    <location>
        <position position="112"/>
    </location>
    <ligand>
        <name>tRNA</name>
        <dbReference type="ChEBI" id="CHEBI:17843"/>
    </ligand>
</feature>
<reference evidence="10 11" key="1">
    <citation type="journal article" date="2015" name="Nature">
        <title>rRNA introns, odd ribosomes, and small enigmatic genomes across a large radiation of phyla.</title>
        <authorList>
            <person name="Brown C.T."/>
            <person name="Hug L.A."/>
            <person name="Thomas B.C."/>
            <person name="Sharon I."/>
            <person name="Castelle C.J."/>
            <person name="Singh A."/>
            <person name="Wilkins M.J."/>
            <person name="Williams K.H."/>
            <person name="Banfield J.F."/>
        </authorList>
    </citation>
    <scope>NUCLEOTIDE SEQUENCE [LARGE SCALE GENOMIC DNA]</scope>
</reference>
<accession>A0A0G1IKI3</accession>
<evidence type="ECO:0000313" key="11">
    <source>
        <dbReference type="Proteomes" id="UP000034521"/>
    </source>
</evidence>
<evidence type="ECO:0000256" key="6">
    <source>
        <dbReference type="ARBA" id="ARBA00050038"/>
    </source>
</evidence>
<comment type="caution">
    <text evidence="10">The sequence shown here is derived from an EMBL/GenBank/DDBJ whole genome shotgun (WGS) entry which is preliminary data.</text>
</comment>
<dbReference type="InterPro" id="IPR036416">
    <property type="entry name" value="Pept_tRNA_hydro_sf"/>
</dbReference>
<feature type="binding site" evidence="7">
    <location>
        <position position="14"/>
    </location>
    <ligand>
        <name>tRNA</name>
        <dbReference type="ChEBI" id="CHEBI:17843"/>
    </ligand>
</feature>
<dbReference type="PANTHER" id="PTHR17224">
    <property type="entry name" value="PEPTIDYL-TRNA HYDROLASE"/>
    <property type="match status" value="1"/>
</dbReference>
<dbReference type="GO" id="GO:0004045">
    <property type="term" value="F:peptidyl-tRNA hydrolase activity"/>
    <property type="evidence" value="ECO:0007669"/>
    <property type="project" value="UniProtKB-UniRule"/>
</dbReference>
<dbReference type="GO" id="GO:0000049">
    <property type="term" value="F:tRNA binding"/>
    <property type="evidence" value="ECO:0007669"/>
    <property type="project" value="UniProtKB-UniRule"/>
</dbReference>
<dbReference type="CDD" id="cd00462">
    <property type="entry name" value="PTH"/>
    <property type="match status" value="1"/>
</dbReference>
<feature type="active site" description="Proton acceptor" evidence="7">
    <location>
        <position position="19"/>
    </location>
</feature>
<keyword evidence="4 7" id="KW-0694">RNA-binding</keyword>
<comment type="subcellular location">
    <subcellularLocation>
        <location evidence="7">Cytoplasm</location>
    </subcellularLocation>
</comment>
<dbReference type="PATRIC" id="fig|1618437.3.peg.794"/>
<evidence type="ECO:0000256" key="3">
    <source>
        <dbReference type="ARBA" id="ARBA00022801"/>
    </source>
</evidence>
<name>A0A0G1IKI3_9BACT</name>
<feature type="site" description="Discriminates between blocked and unblocked aminoacyl-tRNA" evidence="7">
    <location>
        <position position="9"/>
    </location>
</feature>
<comment type="similarity">
    <text evidence="5 7 9">Belongs to the PTH family.</text>
</comment>
<evidence type="ECO:0000256" key="4">
    <source>
        <dbReference type="ARBA" id="ARBA00022884"/>
    </source>
</evidence>
<evidence type="ECO:0000256" key="8">
    <source>
        <dbReference type="RuleBase" id="RU000673"/>
    </source>
</evidence>
<dbReference type="AlphaFoldDB" id="A0A0G1IKI3"/>
<proteinExistence type="inferred from homology"/>
<dbReference type="EMBL" id="LCIQ01000040">
    <property type="protein sequence ID" value="KKT59393.1"/>
    <property type="molecule type" value="Genomic_DNA"/>
</dbReference>
<dbReference type="FunFam" id="3.40.50.1470:FF:000001">
    <property type="entry name" value="Peptidyl-tRNA hydrolase"/>
    <property type="match status" value="1"/>
</dbReference>
<protein>
    <recommendedName>
        <fullName evidence="6 7">Peptidyl-tRNA hydrolase</fullName>
        <shortName evidence="7">Pth</shortName>
        <ecNumber evidence="1 7">3.1.1.29</ecNumber>
    </recommendedName>
</protein>
<comment type="subunit">
    <text evidence="7">Monomer.</text>
</comment>
<evidence type="ECO:0000256" key="9">
    <source>
        <dbReference type="RuleBase" id="RU004320"/>
    </source>
</evidence>
<evidence type="ECO:0000256" key="1">
    <source>
        <dbReference type="ARBA" id="ARBA00013260"/>
    </source>
</evidence>
<dbReference type="Gene3D" id="3.40.50.1470">
    <property type="entry name" value="Peptidyl-tRNA hydrolase"/>
    <property type="match status" value="1"/>
</dbReference>
<organism evidence="10 11">
    <name type="scientific">Candidatus Gottesmanbacteria bacterium GW2011_GWA1_44_24b</name>
    <dbReference type="NCBI Taxonomy" id="1618437"/>
    <lineage>
        <taxon>Bacteria</taxon>
        <taxon>Candidatus Gottesmaniibacteriota</taxon>
    </lineage>
</organism>
<dbReference type="SUPFAM" id="SSF53178">
    <property type="entry name" value="Peptidyl-tRNA hydrolase-like"/>
    <property type="match status" value="1"/>
</dbReference>
<dbReference type="Proteomes" id="UP000034521">
    <property type="component" value="Unassembled WGS sequence"/>
</dbReference>
<keyword evidence="2 7" id="KW-0820">tRNA-binding</keyword>
<evidence type="ECO:0000313" key="10">
    <source>
        <dbReference type="EMBL" id="KKT59393.1"/>
    </source>
</evidence>
<comment type="function">
    <text evidence="7">Catalyzes the release of premature peptidyl moieties from peptidyl-tRNA molecules trapped in stalled 50S ribosomal subunits, and thus maintains levels of free tRNAs and 50S ribosomes.</text>
</comment>
<keyword evidence="3 7" id="KW-0378">Hydrolase</keyword>
<dbReference type="NCBIfam" id="TIGR00447">
    <property type="entry name" value="pth"/>
    <property type="match status" value="1"/>
</dbReference>
<dbReference type="InterPro" id="IPR018171">
    <property type="entry name" value="Pept_tRNA_hydro_CS"/>
</dbReference>
<gene>
    <name evidence="7" type="primary">pth</name>
    <name evidence="10" type="ORF">UW52_C0040G0006</name>
</gene>
<sequence length="213" mass="23935">MHLIIGLGNPGGEYKDTRHNIGFMVVEKLAKEIGRDTVVWEEKDKFKSVIARAGDVLLVKPIIFMNNSGLAVSSIVQFYKLKPDDVWVIHDDIDLPLGKIRIRTGGGSAGHNGIESIMKELKSDTFVRFRMGIGRGKLFGHISKDHDEGEEPYRKEKRAFLEKRMYHGSIVDFVLSRFTQGEAGALKHLIKNGTEAVRVALKDGIDRAMTRFN</sequence>
<evidence type="ECO:0000256" key="2">
    <source>
        <dbReference type="ARBA" id="ARBA00022555"/>
    </source>
</evidence>
<evidence type="ECO:0000256" key="7">
    <source>
        <dbReference type="HAMAP-Rule" id="MF_00083"/>
    </source>
</evidence>
<dbReference type="GO" id="GO:0006515">
    <property type="term" value="P:protein quality control for misfolded or incompletely synthesized proteins"/>
    <property type="evidence" value="ECO:0007669"/>
    <property type="project" value="UniProtKB-UniRule"/>
</dbReference>
<comment type="catalytic activity">
    <reaction evidence="7 8">
        <text>an N-acyl-L-alpha-aminoacyl-tRNA + H2O = an N-acyl-L-amino acid + a tRNA + H(+)</text>
        <dbReference type="Rhea" id="RHEA:54448"/>
        <dbReference type="Rhea" id="RHEA-COMP:10123"/>
        <dbReference type="Rhea" id="RHEA-COMP:13883"/>
        <dbReference type="ChEBI" id="CHEBI:15377"/>
        <dbReference type="ChEBI" id="CHEBI:15378"/>
        <dbReference type="ChEBI" id="CHEBI:59874"/>
        <dbReference type="ChEBI" id="CHEBI:78442"/>
        <dbReference type="ChEBI" id="CHEBI:138191"/>
        <dbReference type="EC" id="3.1.1.29"/>
    </reaction>
</comment>
<dbReference type="EC" id="3.1.1.29" evidence="1 7"/>
<feature type="binding site" evidence="7">
    <location>
        <position position="66"/>
    </location>
    <ligand>
        <name>tRNA</name>
        <dbReference type="ChEBI" id="CHEBI:17843"/>
    </ligand>
</feature>
<evidence type="ECO:0000256" key="5">
    <source>
        <dbReference type="ARBA" id="ARBA00038063"/>
    </source>
</evidence>
<dbReference type="HAMAP" id="MF_00083">
    <property type="entry name" value="Pept_tRNA_hydro_bact"/>
    <property type="match status" value="1"/>
</dbReference>
<feature type="site" description="Stabilizes the basic form of H active site to accept a proton" evidence="7">
    <location>
        <position position="91"/>
    </location>
</feature>